<keyword evidence="12" id="KW-0326">Glycosidase</keyword>
<evidence type="ECO:0000256" key="8">
    <source>
        <dbReference type="ARBA" id="ARBA00022919"/>
    </source>
</evidence>
<evidence type="ECO:0000256" key="12">
    <source>
        <dbReference type="RuleBase" id="RU361188"/>
    </source>
</evidence>
<dbReference type="GO" id="GO:0005102">
    <property type="term" value="F:signaling receptor binding"/>
    <property type="evidence" value="ECO:0007669"/>
    <property type="project" value="UniProtKB-ARBA"/>
</dbReference>
<sequence>MKVATLGGSPYLQRQTIAQDCQPRDYGWGSFVCVCNAHHCDFIGDIGDLPSGEVVVFESSKAGLRFAKTTAKFSETTGIEYNMGRIPLASTDFSERKYTYDDSPDDFELENFTLASEDLDLKMPHIQKAMSFSSDVVWFIGSSWSSPAWMKTNGELEGLGFLKGLPGGPYYKTWAKYHIRFIQEYEKQGVPIWGLTTQNEPTSGFVPFYPWQTLGFTACSQRDFITLDLGPALEHAGYGAGKVKVMIFDDNRLFLPLWANLESNLLVLVGKILSDHEAAKYVHGVGVHWYQNKFVGPAVLDHVRQNFPDKFILATEACSGYEITTVNKVKLGSWDRAEEYASDIIENLNHGVGGWIDWNLVLDTEGGPTWANNYVGSPIIANATAEEFYKQPTYYAMGHFRQNRKVMLRIQDQSNPVNIQKVISERSIATFIWKADSPCPT</sequence>
<keyword evidence="6" id="KW-0732">Signal</keyword>
<dbReference type="GO" id="GO:0005764">
    <property type="term" value="C:lysosome"/>
    <property type="evidence" value="ECO:0007669"/>
    <property type="project" value="UniProtKB-ARBA"/>
</dbReference>
<dbReference type="GO" id="GO:0016241">
    <property type="term" value="P:regulation of macroautophagy"/>
    <property type="evidence" value="ECO:0007669"/>
    <property type="project" value="UniProtKB-ARBA"/>
</dbReference>
<dbReference type="InterPro" id="IPR001139">
    <property type="entry name" value="Glyco_hydro_30"/>
</dbReference>
<dbReference type="PANTHER" id="PTHR11069:SF23">
    <property type="entry name" value="LYSOSOMAL ACID GLUCOSYLCERAMIDASE"/>
    <property type="match status" value="1"/>
</dbReference>
<keyword evidence="15" id="KW-1185">Reference proteome</keyword>
<dbReference type="Pfam" id="PF02055">
    <property type="entry name" value="Glyco_hydro_30"/>
    <property type="match status" value="1"/>
</dbReference>
<protein>
    <recommendedName>
        <fullName evidence="5 12">Glucosylceramidase</fullName>
        <ecNumber evidence="5 12">3.2.1.45</ecNumber>
    </recommendedName>
</protein>
<evidence type="ECO:0000313" key="15">
    <source>
        <dbReference type="Proteomes" id="UP000821866"/>
    </source>
</evidence>
<gene>
    <name evidence="14" type="ORF">HPB51_013816</name>
</gene>
<dbReference type="GO" id="GO:0051246">
    <property type="term" value="P:regulation of protein metabolic process"/>
    <property type="evidence" value="ECO:0007669"/>
    <property type="project" value="UniProtKB-ARBA"/>
</dbReference>
<evidence type="ECO:0000313" key="14">
    <source>
        <dbReference type="EMBL" id="KAH8041156.1"/>
    </source>
</evidence>
<dbReference type="SUPFAM" id="SSF51011">
    <property type="entry name" value="Glycosyl hydrolase domain"/>
    <property type="match status" value="1"/>
</dbReference>
<dbReference type="GO" id="GO:0006914">
    <property type="term" value="P:autophagy"/>
    <property type="evidence" value="ECO:0007669"/>
    <property type="project" value="UniProtKB-ARBA"/>
</dbReference>
<proteinExistence type="inferred from homology"/>
<comment type="catalytic activity">
    <reaction evidence="10">
        <text>a beta-D-glucosylceramide + H2O = an N-acyl-sphingoid base + D-glucose</text>
        <dbReference type="Rhea" id="RHEA:81447"/>
        <dbReference type="ChEBI" id="CHEBI:4167"/>
        <dbReference type="ChEBI" id="CHEBI:15377"/>
        <dbReference type="ChEBI" id="CHEBI:83264"/>
        <dbReference type="ChEBI" id="CHEBI:83273"/>
    </reaction>
    <physiologicalReaction direction="left-to-right" evidence="10">
        <dbReference type="Rhea" id="RHEA:81448"/>
    </physiologicalReaction>
</comment>
<name>A0A9J6F3M5_RHIMP</name>
<dbReference type="GO" id="GO:0006680">
    <property type="term" value="P:glucosylceramide catabolic process"/>
    <property type="evidence" value="ECO:0007669"/>
    <property type="project" value="UniProtKB-ARBA"/>
</dbReference>
<evidence type="ECO:0000256" key="10">
    <source>
        <dbReference type="ARBA" id="ARBA00050474"/>
    </source>
</evidence>
<dbReference type="InterPro" id="IPR033453">
    <property type="entry name" value="Glyco_hydro_30_TIM-barrel"/>
</dbReference>
<feature type="domain" description="Glycosyl hydrolase family 30 TIM-barrel" evidence="13">
    <location>
        <begin position="73"/>
        <end position="401"/>
    </location>
</feature>
<organism evidence="14 15">
    <name type="scientific">Rhipicephalus microplus</name>
    <name type="common">Cattle tick</name>
    <name type="synonym">Boophilus microplus</name>
    <dbReference type="NCBI Taxonomy" id="6941"/>
    <lineage>
        <taxon>Eukaryota</taxon>
        <taxon>Metazoa</taxon>
        <taxon>Ecdysozoa</taxon>
        <taxon>Arthropoda</taxon>
        <taxon>Chelicerata</taxon>
        <taxon>Arachnida</taxon>
        <taxon>Acari</taxon>
        <taxon>Parasitiformes</taxon>
        <taxon>Ixodida</taxon>
        <taxon>Ixodoidea</taxon>
        <taxon>Ixodidae</taxon>
        <taxon>Rhipicephalinae</taxon>
        <taxon>Rhipicephalus</taxon>
        <taxon>Boophilus</taxon>
    </lineage>
</organism>
<dbReference type="GO" id="GO:0030163">
    <property type="term" value="P:protein catabolic process"/>
    <property type="evidence" value="ECO:0007669"/>
    <property type="project" value="UniProtKB-ARBA"/>
</dbReference>
<dbReference type="GO" id="GO:0016758">
    <property type="term" value="F:hexosyltransferase activity"/>
    <property type="evidence" value="ECO:0007669"/>
    <property type="project" value="UniProtKB-ARBA"/>
</dbReference>
<evidence type="ECO:0000256" key="4">
    <source>
        <dbReference type="ARBA" id="ARBA00005382"/>
    </source>
</evidence>
<dbReference type="Proteomes" id="UP000821866">
    <property type="component" value="Chromosome 1"/>
</dbReference>
<reference evidence="14" key="1">
    <citation type="journal article" date="2020" name="Cell">
        <title>Large-Scale Comparative Analyses of Tick Genomes Elucidate Their Genetic Diversity and Vector Capacities.</title>
        <authorList>
            <consortium name="Tick Genome and Microbiome Consortium (TIGMIC)"/>
            <person name="Jia N."/>
            <person name="Wang J."/>
            <person name="Shi W."/>
            <person name="Du L."/>
            <person name="Sun Y."/>
            <person name="Zhan W."/>
            <person name="Jiang J.F."/>
            <person name="Wang Q."/>
            <person name="Zhang B."/>
            <person name="Ji P."/>
            <person name="Bell-Sakyi L."/>
            <person name="Cui X.M."/>
            <person name="Yuan T.T."/>
            <person name="Jiang B.G."/>
            <person name="Yang W.F."/>
            <person name="Lam T.T."/>
            <person name="Chang Q.C."/>
            <person name="Ding S.J."/>
            <person name="Wang X.J."/>
            <person name="Zhu J.G."/>
            <person name="Ruan X.D."/>
            <person name="Zhao L."/>
            <person name="Wei J.T."/>
            <person name="Ye R.Z."/>
            <person name="Que T.C."/>
            <person name="Du C.H."/>
            <person name="Zhou Y.H."/>
            <person name="Cheng J.X."/>
            <person name="Dai P.F."/>
            <person name="Guo W.B."/>
            <person name="Han X.H."/>
            <person name="Huang E.J."/>
            <person name="Li L.F."/>
            <person name="Wei W."/>
            <person name="Gao Y.C."/>
            <person name="Liu J.Z."/>
            <person name="Shao H.Z."/>
            <person name="Wang X."/>
            <person name="Wang C.C."/>
            <person name="Yang T.C."/>
            <person name="Huo Q.B."/>
            <person name="Li W."/>
            <person name="Chen H.Y."/>
            <person name="Chen S.E."/>
            <person name="Zhou L.G."/>
            <person name="Ni X.B."/>
            <person name="Tian J.H."/>
            <person name="Sheng Y."/>
            <person name="Liu T."/>
            <person name="Pan Y.S."/>
            <person name="Xia L.Y."/>
            <person name="Li J."/>
            <person name="Zhao F."/>
            <person name="Cao W.C."/>
        </authorList>
    </citation>
    <scope>NUCLEOTIDE SEQUENCE</scope>
    <source>
        <strain evidence="14">Rmic-2018</strain>
    </source>
</reference>
<dbReference type="GO" id="GO:0010605">
    <property type="term" value="P:negative regulation of macromolecule metabolic process"/>
    <property type="evidence" value="ECO:0007669"/>
    <property type="project" value="UniProtKB-ARBA"/>
</dbReference>
<evidence type="ECO:0000259" key="13">
    <source>
        <dbReference type="Pfam" id="PF02055"/>
    </source>
</evidence>
<dbReference type="GO" id="GO:0008202">
    <property type="term" value="P:steroid metabolic process"/>
    <property type="evidence" value="ECO:0007669"/>
    <property type="project" value="UniProtKB-ARBA"/>
</dbReference>
<dbReference type="InterPro" id="IPR017853">
    <property type="entry name" value="GH"/>
</dbReference>
<keyword evidence="8 12" id="KW-0746">Sphingolipid metabolism</keyword>
<dbReference type="GO" id="GO:0004348">
    <property type="term" value="F:glucosylceramidase activity"/>
    <property type="evidence" value="ECO:0007669"/>
    <property type="project" value="UniProtKB-EC"/>
</dbReference>
<accession>A0A9J6F3M5</accession>
<evidence type="ECO:0000256" key="1">
    <source>
        <dbReference type="ARBA" id="ARBA00001013"/>
    </source>
</evidence>
<dbReference type="GO" id="GO:0042391">
    <property type="term" value="P:regulation of membrane potential"/>
    <property type="evidence" value="ECO:0007669"/>
    <property type="project" value="UniProtKB-ARBA"/>
</dbReference>
<comment type="pathway">
    <text evidence="3">Sphingolipid metabolism.</text>
</comment>
<dbReference type="GO" id="GO:0006066">
    <property type="term" value="P:alcohol metabolic process"/>
    <property type="evidence" value="ECO:0007669"/>
    <property type="project" value="UniProtKB-ARBA"/>
</dbReference>
<dbReference type="GO" id="GO:0007040">
    <property type="term" value="P:lysosome organization"/>
    <property type="evidence" value="ECO:0007669"/>
    <property type="project" value="UniProtKB-ARBA"/>
</dbReference>
<dbReference type="EC" id="3.2.1.45" evidence="5 12"/>
<evidence type="ECO:0000256" key="7">
    <source>
        <dbReference type="ARBA" id="ARBA00022801"/>
    </source>
</evidence>
<evidence type="ECO:0000256" key="3">
    <source>
        <dbReference type="ARBA" id="ARBA00004991"/>
    </source>
</evidence>
<dbReference type="GO" id="GO:0005774">
    <property type="term" value="C:vacuolar membrane"/>
    <property type="evidence" value="ECO:0007669"/>
    <property type="project" value="UniProtKB-ARBA"/>
</dbReference>
<dbReference type="Gene3D" id="3.20.20.80">
    <property type="entry name" value="Glycosidases"/>
    <property type="match status" value="1"/>
</dbReference>
<dbReference type="EMBL" id="JABSTU010000001">
    <property type="protein sequence ID" value="KAH8041156.1"/>
    <property type="molecule type" value="Genomic_DNA"/>
</dbReference>
<reference evidence="14" key="2">
    <citation type="submission" date="2021-09" db="EMBL/GenBank/DDBJ databases">
        <authorList>
            <person name="Jia N."/>
            <person name="Wang J."/>
            <person name="Shi W."/>
            <person name="Du L."/>
            <person name="Sun Y."/>
            <person name="Zhan W."/>
            <person name="Jiang J."/>
            <person name="Wang Q."/>
            <person name="Zhang B."/>
            <person name="Ji P."/>
            <person name="Sakyi L.B."/>
            <person name="Cui X."/>
            <person name="Yuan T."/>
            <person name="Jiang B."/>
            <person name="Yang W."/>
            <person name="Lam T.T.-Y."/>
            <person name="Chang Q."/>
            <person name="Ding S."/>
            <person name="Wang X."/>
            <person name="Zhu J."/>
            <person name="Ruan X."/>
            <person name="Zhao L."/>
            <person name="Wei J."/>
            <person name="Que T."/>
            <person name="Du C."/>
            <person name="Cheng J."/>
            <person name="Dai P."/>
            <person name="Han X."/>
            <person name="Huang E."/>
            <person name="Gao Y."/>
            <person name="Liu J."/>
            <person name="Shao H."/>
            <person name="Ye R."/>
            <person name="Li L."/>
            <person name="Wei W."/>
            <person name="Wang X."/>
            <person name="Wang C."/>
            <person name="Huo Q."/>
            <person name="Li W."/>
            <person name="Guo W."/>
            <person name="Chen H."/>
            <person name="Chen S."/>
            <person name="Zhou L."/>
            <person name="Zhou L."/>
            <person name="Ni X."/>
            <person name="Tian J."/>
            <person name="Zhou Y."/>
            <person name="Sheng Y."/>
            <person name="Liu T."/>
            <person name="Pan Y."/>
            <person name="Xia L."/>
            <person name="Li J."/>
            <person name="Zhao F."/>
            <person name="Cao W."/>
        </authorList>
    </citation>
    <scope>NUCLEOTIDE SEQUENCE</scope>
    <source>
        <strain evidence="14">Rmic-2018</strain>
        <tissue evidence="14">Larvae</tissue>
    </source>
</reference>
<comment type="catalytic activity">
    <reaction evidence="1">
        <text>a beta-D-glucosyl-(1&lt;-&gt;1')-N-acylsphing-4-enine + H2O = an N-acylsphing-4-enine + D-glucose</text>
        <dbReference type="Rhea" id="RHEA:13269"/>
        <dbReference type="ChEBI" id="CHEBI:4167"/>
        <dbReference type="ChEBI" id="CHEBI:15377"/>
        <dbReference type="ChEBI" id="CHEBI:22801"/>
        <dbReference type="ChEBI" id="CHEBI:52639"/>
        <dbReference type="EC" id="3.2.1.45"/>
    </reaction>
    <physiologicalReaction direction="left-to-right" evidence="1">
        <dbReference type="Rhea" id="RHEA:13270"/>
    </physiologicalReaction>
</comment>
<evidence type="ECO:0000256" key="11">
    <source>
        <dbReference type="ARBA" id="ARBA00051345"/>
    </source>
</evidence>
<keyword evidence="9 12" id="KW-0443">Lipid metabolism</keyword>
<dbReference type="PANTHER" id="PTHR11069">
    <property type="entry name" value="GLUCOSYLCERAMIDASE"/>
    <property type="match status" value="1"/>
</dbReference>
<comment type="catalytic activity">
    <reaction evidence="11">
        <text>an N-acyl-1-beta-D-glucosyl-15-methylhexadecasphing-4-enine + H2O = an N-acyl-15-methylhexadecasphing-4-enine + D-glucose</text>
        <dbReference type="Rhea" id="RHEA:34755"/>
        <dbReference type="ChEBI" id="CHEBI:4167"/>
        <dbReference type="ChEBI" id="CHEBI:15377"/>
        <dbReference type="ChEBI" id="CHEBI:70815"/>
        <dbReference type="ChEBI" id="CHEBI:70846"/>
    </reaction>
    <physiologicalReaction direction="left-to-right" evidence="11">
        <dbReference type="Rhea" id="RHEA:34756"/>
    </physiologicalReaction>
</comment>
<evidence type="ECO:0000256" key="9">
    <source>
        <dbReference type="ARBA" id="ARBA00023098"/>
    </source>
</evidence>
<dbReference type="AlphaFoldDB" id="A0A9J6F3M5"/>
<keyword evidence="7 12" id="KW-0378">Hydrolase</keyword>
<comment type="pathway">
    <text evidence="2">Lipid metabolism; sphingolipid metabolism.</text>
</comment>
<dbReference type="GO" id="GO:0032006">
    <property type="term" value="P:regulation of TOR signaling"/>
    <property type="evidence" value="ECO:0007669"/>
    <property type="project" value="UniProtKB-ARBA"/>
</dbReference>
<evidence type="ECO:0000256" key="5">
    <source>
        <dbReference type="ARBA" id="ARBA00012658"/>
    </source>
</evidence>
<comment type="similarity">
    <text evidence="4 12">Belongs to the glycosyl hydrolase 30 family.</text>
</comment>
<comment type="caution">
    <text evidence="14">The sequence shown here is derived from an EMBL/GenBank/DDBJ whole genome shotgun (WGS) entry which is preliminary data.</text>
</comment>
<evidence type="ECO:0000256" key="2">
    <source>
        <dbReference type="ARBA" id="ARBA00004760"/>
    </source>
</evidence>
<evidence type="ECO:0000256" key="6">
    <source>
        <dbReference type="ARBA" id="ARBA00022729"/>
    </source>
</evidence>
<dbReference type="FunFam" id="3.20.20.80:FF:000030">
    <property type="entry name" value="Lysosomal acid glucosylceramidase"/>
    <property type="match status" value="1"/>
</dbReference>
<dbReference type="SUPFAM" id="SSF51445">
    <property type="entry name" value="(Trans)glycosidases"/>
    <property type="match status" value="1"/>
</dbReference>
<dbReference type="VEuPathDB" id="VectorBase:LOC119166655"/>